<evidence type="ECO:0000313" key="2">
    <source>
        <dbReference type="EMBL" id="GHF33798.1"/>
    </source>
</evidence>
<dbReference type="InterPro" id="IPR003593">
    <property type="entry name" value="AAA+_ATPase"/>
</dbReference>
<dbReference type="EMBL" id="BNBD01000002">
    <property type="protein sequence ID" value="GHF33798.1"/>
    <property type="molecule type" value="Genomic_DNA"/>
</dbReference>
<accession>A0A919B172</accession>
<dbReference type="RefSeq" id="WP_190128507.1">
    <property type="nucleotide sequence ID" value="NZ_BNBD01000002.1"/>
</dbReference>
<reference evidence="2" key="2">
    <citation type="submission" date="2020-09" db="EMBL/GenBank/DDBJ databases">
        <authorList>
            <person name="Sun Q."/>
            <person name="Ohkuma M."/>
        </authorList>
    </citation>
    <scope>NUCLEOTIDE SEQUENCE</scope>
    <source>
        <strain evidence="2">JCM 4059</strain>
    </source>
</reference>
<organism evidence="2 3">
    <name type="scientific">Streptomyces mashuensis</name>
    <dbReference type="NCBI Taxonomy" id="33904"/>
    <lineage>
        <taxon>Bacteria</taxon>
        <taxon>Bacillati</taxon>
        <taxon>Actinomycetota</taxon>
        <taxon>Actinomycetes</taxon>
        <taxon>Kitasatosporales</taxon>
        <taxon>Streptomycetaceae</taxon>
        <taxon>Streptomyces</taxon>
    </lineage>
</organism>
<comment type="caution">
    <text evidence="2">The sequence shown here is derived from an EMBL/GenBank/DDBJ whole genome shotgun (WGS) entry which is preliminary data.</text>
</comment>
<name>A0A919B172_9ACTN</name>
<dbReference type="InterPro" id="IPR027417">
    <property type="entry name" value="P-loop_NTPase"/>
</dbReference>
<gene>
    <name evidence="2" type="ORF">GCM10010218_13640</name>
</gene>
<proteinExistence type="predicted"/>
<dbReference type="Proteomes" id="UP000638313">
    <property type="component" value="Unassembled WGS sequence"/>
</dbReference>
<sequence>MSTMAAERFIPEREPKRLFEITERTLAALRRGGADLSQLGVPAPPEDSETELWEDVSVPQARARTLAWRNSMAAADHDDYLKWRFADLDDTQRPKALSDWLGSVVEAKRQKARPSTMHFIVSGNIGSGKTTAVAALGNEASDRGLLVRFVQHSTYLTWRRPDGGPDGMSRYEIRRRHVEDPDLLILDELCGEMDGVQTEFVRRETTDLVGSRLASGRPTVFSTNLRRDGIKAVLGERLLSRIEDRAYLAKVVGPDRRMPHKPLDW</sequence>
<dbReference type="AlphaFoldDB" id="A0A919B172"/>
<dbReference type="Gene3D" id="3.40.50.300">
    <property type="entry name" value="P-loop containing nucleotide triphosphate hydrolases"/>
    <property type="match status" value="1"/>
</dbReference>
<dbReference type="SUPFAM" id="SSF52540">
    <property type="entry name" value="P-loop containing nucleoside triphosphate hydrolases"/>
    <property type="match status" value="1"/>
</dbReference>
<keyword evidence="3" id="KW-1185">Reference proteome</keyword>
<evidence type="ECO:0000313" key="3">
    <source>
        <dbReference type="Proteomes" id="UP000638313"/>
    </source>
</evidence>
<dbReference type="SMART" id="SM00382">
    <property type="entry name" value="AAA"/>
    <property type="match status" value="1"/>
</dbReference>
<reference evidence="2" key="1">
    <citation type="journal article" date="2014" name="Int. J. Syst. Evol. Microbiol.">
        <title>Complete genome sequence of Corynebacterium casei LMG S-19264T (=DSM 44701T), isolated from a smear-ripened cheese.</title>
        <authorList>
            <consortium name="US DOE Joint Genome Institute (JGI-PGF)"/>
            <person name="Walter F."/>
            <person name="Albersmeier A."/>
            <person name="Kalinowski J."/>
            <person name="Ruckert C."/>
        </authorList>
    </citation>
    <scope>NUCLEOTIDE SEQUENCE</scope>
    <source>
        <strain evidence="2">JCM 4059</strain>
    </source>
</reference>
<evidence type="ECO:0000259" key="1">
    <source>
        <dbReference type="SMART" id="SM00382"/>
    </source>
</evidence>
<feature type="domain" description="AAA+ ATPase" evidence="1">
    <location>
        <begin position="115"/>
        <end position="248"/>
    </location>
</feature>
<protein>
    <recommendedName>
        <fullName evidence="1">AAA+ ATPase domain-containing protein</fullName>
    </recommendedName>
</protein>